<reference evidence="2 3" key="1">
    <citation type="submission" date="2022-07" db="EMBL/GenBank/DDBJ databases">
        <title>Genome sequence of Terrisporobacter mayombei DSM6539.</title>
        <authorList>
            <person name="Boeer T."/>
            <person name="Bengelsdorf F.R."/>
            <person name="Daniel R."/>
            <person name="Poehlein A."/>
        </authorList>
    </citation>
    <scope>NUCLEOTIDE SEQUENCE [LARGE SCALE GENOMIC DNA]</scope>
    <source>
        <strain evidence="2 3">DSM 6539</strain>
    </source>
</reference>
<dbReference type="InterPro" id="IPR021683">
    <property type="entry name" value="DUF3267"/>
</dbReference>
<organism evidence="2 3">
    <name type="scientific">Terrisporobacter mayombei</name>
    <dbReference type="NCBI Taxonomy" id="1541"/>
    <lineage>
        <taxon>Bacteria</taxon>
        <taxon>Bacillati</taxon>
        <taxon>Bacillota</taxon>
        <taxon>Clostridia</taxon>
        <taxon>Peptostreptococcales</taxon>
        <taxon>Peptostreptococcaceae</taxon>
        <taxon>Terrisporobacter</taxon>
    </lineage>
</organism>
<feature type="transmembrane region" description="Helical" evidence="1">
    <location>
        <begin position="92"/>
        <end position="112"/>
    </location>
</feature>
<keyword evidence="3" id="KW-1185">Reference proteome</keyword>
<feature type="transmembrane region" description="Helical" evidence="1">
    <location>
        <begin position="152"/>
        <end position="173"/>
    </location>
</feature>
<feature type="transmembrane region" description="Helical" evidence="1">
    <location>
        <begin position="179"/>
        <end position="201"/>
    </location>
</feature>
<evidence type="ECO:0008006" key="4">
    <source>
        <dbReference type="Google" id="ProtNLM"/>
    </source>
</evidence>
<evidence type="ECO:0000256" key="1">
    <source>
        <dbReference type="SAM" id="Phobius"/>
    </source>
</evidence>
<evidence type="ECO:0000313" key="2">
    <source>
        <dbReference type="EMBL" id="WMT83348.1"/>
    </source>
</evidence>
<sequence>MELYVIISIKIIFKGFTMSESINEKNLKEQDKIKRFEKIKEEMINNGYKENLGVITVVKANIYALLTAGPIALICFFIYINKWGSIVFEFTPATLMLFFISIIACIVIHELLHGLTWSLFCKEGFKSISFGIMWQSLTPYCHCKEPLNFKAYITGGLMPLLILGILLFIISFFMENSSLMILSLINILCAGGDTTIALLLCKYKDALFIDHPTDCGFVAFTK</sequence>
<dbReference type="Pfam" id="PF11667">
    <property type="entry name" value="DUF3267"/>
    <property type="match status" value="1"/>
</dbReference>
<feature type="transmembrane region" description="Helical" evidence="1">
    <location>
        <begin position="62"/>
        <end position="80"/>
    </location>
</feature>
<protein>
    <recommendedName>
        <fullName evidence="4">DUF3267 domain-containing protein</fullName>
    </recommendedName>
</protein>
<gene>
    <name evidence="2" type="ORF">TEMA_38590</name>
</gene>
<name>A0ABY9Q5T8_9FIRM</name>
<evidence type="ECO:0000313" key="3">
    <source>
        <dbReference type="Proteomes" id="UP001235030"/>
    </source>
</evidence>
<dbReference type="EMBL" id="CP101637">
    <property type="protein sequence ID" value="WMT83348.1"/>
    <property type="molecule type" value="Genomic_DNA"/>
</dbReference>
<proteinExistence type="predicted"/>
<dbReference type="Proteomes" id="UP001235030">
    <property type="component" value="Chromosome"/>
</dbReference>
<keyword evidence="1" id="KW-0472">Membrane</keyword>
<keyword evidence="1" id="KW-1133">Transmembrane helix</keyword>
<accession>A0ABY9Q5T8</accession>
<keyword evidence="1" id="KW-0812">Transmembrane</keyword>